<proteinExistence type="predicted"/>
<evidence type="ECO:0000256" key="2">
    <source>
        <dbReference type="SAM" id="SignalP"/>
    </source>
</evidence>
<organism evidence="3 4">
    <name type="scientific">Dactylosporangium salmoneum</name>
    <dbReference type="NCBI Taxonomy" id="53361"/>
    <lineage>
        <taxon>Bacteria</taxon>
        <taxon>Bacillati</taxon>
        <taxon>Actinomycetota</taxon>
        <taxon>Actinomycetes</taxon>
        <taxon>Micromonosporales</taxon>
        <taxon>Micromonosporaceae</taxon>
        <taxon>Dactylosporangium</taxon>
    </lineage>
</organism>
<comment type="caution">
    <text evidence="3">The sequence shown here is derived from an EMBL/GenBank/DDBJ whole genome shotgun (WGS) entry which is preliminary data.</text>
</comment>
<gene>
    <name evidence="3" type="ORF">GCM10010170_058210</name>
</gene>
<accession>A0ABP5TUR9</accession>
<name>A0ABP5TUR9_9ACTN</name>
<reference evidence="4" key="1">
    <citation type="journal article" date="2019" name="Int. J. Syst. Evol. Microbiol.">
        <title>The Global Catalogue of Microorganisms (GCM) 10K type strain sequencing project: providing services to taxonomists for standard genome sequencing and annotation.</title>
        <authorList>
            <consortium name="The Broad Institute Genomics Platform"/>
            <consortium name="The Broad Institute Genome Sequencing Center for Infectious Disease"/>
            <person name="Wu L."/>
            <person name="Ma J."/>
        </authorList>
    </citation>
    <scope>NUCLEOTIDE SEQUENCE [LARGE SCALE GENOMIC DNA]</scope>
    <source>
        <strain evidence="4">JCM 3272</strain>
    </source>
</reference>
<sequence length="92" mass="9119">MTTLKESTMNAKSLTAATAVLAAGLLLAACTTPQHQSGVAAPAGAPASPTAAPTSPATTTSPTKDLSVVLGPNGFGSLKLGMNRQQALAMRR</sequence>
<feature type="region of interest" description="Disordered" evidence="1">
    <location>
        <begin position="35"/>
        <end position="68"/>
    </location>
</feature>
<feature type="chain" id="PRO_5046493583" evidence="2">
    <location>
        <begin position="29"/>
        <end position="92"/>
    </location>
</feature>
<evidence type="ECO:0000256" key="1">
    <source>
        <dbReference type="SAM" id="MobiDB-lite"/>
    </source>
</evidence>
<evidence type="ECO:0000313" key="4">
    <source>
        <dbReference type="Proteomes" id="UP001501444"/>
    </source>
</evidence>
<dbReference type="EMBL" id="BAAARV010000053">
    <property type="protein sequence ID" value="GAA2362211.1"/>
    <property type="molecule type" value="Genomic_DNA"/>
</dbReference>
<dbReference type="PROSITE" id="PS51257">
    <property type="entry name" value="PROKAR_LIPOPROTEIN"/>
    <property type="match status" value="1"/>
</dbReference>
<keyword evidence="4" id="KW-1185">Reference proteome</keyword>
<keyword evidence="2" id="KW-0732">Signal</keyword>
<feature type="signal peptide" evidence="2">
    <location>
        <begin position="1"/>
        <end position="28"/>
    </location>
</feature>
<protein>
    <submittedName>
        <fullName evidence="3">Uncharacterized protein</fullName>
    </submittedName>
</protein>
<feature type="compositionally biased region" description="Low complexity" evidence="1">
    <location>
        <begin position="40"/>
        <end position="63"/>
    </location>
</feature>
<dbReference type="Proteomes" id="UP001501444">
    <property type="component" value="Unassembled WGS sequence"/>
</dbReference>
<evidence type="ECO:0000313" key="3">
    <source>
        <dbReference type="EMBL" id="GAA2362211.1"/>
    </source>
</evidence>